<comment type="caution">
    <text evidence="1">The sequence shown here is derived from an EMBL/GenBank/DDBJ whole genome shotgun (WGS) entry which is preliminary data.</text>
</comment>
<organism evidence="1 2">
    <name type="scientific">Escherichia coli</name>
    <dbReference type="NCBI Taxonomy" id="562"/>
    <lineage>
        <taxon>Bacteria</taxon>
        <taxon>Pseudomonadati</taxon>
        <taxon>Pseudomonadota</taxon>
        <taxon>Gammaproteobacteria</taxon>
        <taxon>Enterobacterales</taxon>
        <taxon>Enterobacteriaceae</taxon>
        <taxon>Escherichia</taxon>
    </lineage>
</organism>
<evidence type="ECO:0000313" key="2">
    <source>
        <dbReference type="Proteomes" id="UP000524010"/>
    </source>
</evidence>
<dbReference type="Proteomes" id="UP000524010">
    <property type="component" value="Unassembled WGS sequence"/>
</dbReference>
<reference evidence="1 2" key="1">
    <citation type="submission" date="2020-02" db="EMBL/GenBank/DDBJ databases">
        <authorList>
            <consortium name="PulseNet: The National Subtyping Network for Foodborne Disease Surveillance"/>
            <person name="Tarr C.L."/>
            <person name="Trees E."/>
            <person name="Katz L.S."/>
            <person name="Carleton-Romer H.A."/>
            <person name="Stroika S."/>
            <person name="Kucerova Z."/>
            <person name="Roache K.F."/>
            <person name="Sabol A.L."/>
            <person name="Besser J."/>
            <person name="Gerner-Smidt P."/>
        </authorList>
    </citation>
    <scope>NUCLEOTIDE SEQUENCE [LARGE SCALE GENOMIC DNA]</scope>
    <source>
        <strain evidence="1 2">PNUSAE005278</strain>
    </source>
</reference>
<dbReference type="AlphaFoldDB" id="A0A8S7NU11"/>
<protein>
    <submittedName>
        <fullName evidence="1">Uncharacterized protein</fullName>
    </submittedName>
</protein>
<accession>A0A8S7NU11</accession>
<evidence type="ECO:0000313" key="1">
    <source>
        <dbReference type="EMBL" id="EFF8955132.1"/>
    </source>
</evidence>
<sequence length="107" mass="11898">MKPEDSVLQELKQLSARMHQLCVDNDIAFVACYSYEVSTNETKSVESRHTSAYIDEEKGVFSSSVAAACEILKIKSVSRESILMLEALADLQGKVRKVISDSDNVMH</sequence>
<gene>
    <name evidence="1" type="ORF">BTB68_003116</name>
</gene>
<name>A0A8S7NU11_ECOLX</name>
<proteinExistence type="predicted"/>
<dbReference type="EMBL" id="AASRHK010000033">
    <property type="protein sequence ID" value="EFF8955132.1"/>
    <property type="molecule type" value="Genomic_DNA"/>
</dbReference>
<dbReference type="RefSeq" id="WP_044809962.1">
    <property type="nucleotide sequence ID" value="NZ_BGFT01000049.1"/>
</dbReference>